<keyword evidence="1" id="KW-0472">Membrane</keyword>
<protein>
    <submittedName>
        <fullName evidence="2">Uncharacterized protein</fullName>
    </submittedName>
</protein>
<feature type="transmembrane region" description="Helical" evidence="1">
    <location>
        <begin position="89"/>
        <end position="108"/>
    </location>
</feature>
<proteinExistence type="predicted"/>
<keyword evidence="1" id="KW-1133">Transmembrane helix</keyword>
<gene>
    <name evidence="2" type="ORF">CKY28_03100</name>
</gene>
<dbReference type="EMBL" id="NSLI01000001">
    <property type="protein sequence ID" value="PAX09731.1"/>
    <property type="molecule type" value="Genomic_DNA"/>
</dbReference>
<organism evidence="2 3">
    <name type="scientific">Sphingomonas lenta</name>
    <dbReference type="NCBI Taxonomy" id="1141887"/>
    <lineage>
        <taxon>Bacteria</taxon>
        <taxon>Pseudomonadati</taxon>
        <taxon>Pseudomonadota</taxon>
        <taxon>Alphaproteobacteria</taxon>
        <taxon>Sphingomonadales</taxon>
        <taxon>Sphingomonadaceae</taxon>
        <taxon>Sphingomonas</taxon>
    </lineage>
</organism>
<evidence type="ECO:0000313" key="2">
    <source>
        <dbReference type="EMBL" id="PAX09731.1"/>
    </source>
</evidence>
<evidence type="ECO:0000313" key="3">
    <source>
        <dbReference type="Proteomes" id="UP000218151"/>
    </source>
</evidence>
<keyword evidence="1" id="KW-0812">Transmembrane</keyword>
<dbReference type="Proteomes" id="UP000218151">
    <property type="component" value="Unassembled WGS sequence"/>
</dbReference>
<accession>A0A2A2SL34</accession>
<reference evidence="3" key="1">
    <citation type="submission" date="2017-09" db="EMBL/GenBank/DDBJ databases">
        <authorList>
            <person name="Feng G."/>
            <person name="Zhu H."/>
        </authorList>
    </citation>
    <scope>NUCLEOTIDE SEQUENCE [LARGE SCALE GENOMIC DNA]</scope>
    <source>
        <strain evidence="3">1PNM-20</strain>
    </source>
</reference>
<name>A0A2A2SL34_9SPHN</name>
<dbReference type="RefSeq" id="WP_095996838.1">
    <property type="nucleotide sequence ID" value="NZ_NSLI01000001.1"/>
</dbReference>
<evidence type="ECO:0000256" key="1">
    <source>
        <dbReference type="SAM" id="Phobius"/>
    </source>
</evidence>
<dbReference type="AlphaFoldDB" id="A0A2A2SL34"/>
<comment type="caution">
    <text evidence="2">The sequence shown here is derived from an EMBL/GenBank/DDBJ whole genome shotgun (WGS) entry which is preliminary data.</text>
</comment>
<sequence>MTNLIRTDTPAPRSPLRQGYLVRGSIAPVFVERGALSPTDAIAFKPSSPREAKAFAALLRSGAMRQAGGNWWLDIVAYQANANARSRAAIPWLIGGAVLIALAAMLFYRG</sequence>
<keyword evidence="3" id="KW-1185">Reference proteome</keyword>